<dbReference type="AlphaFoldDB" id="A0A1G8LG66"/>
<evidence type="ECO:0000313" key="2">
    <source>
        <dbReference type="Proteomes" id="UP000199636"/>
    </source>
</evidence>
<dbReference type="EMBL" id="FNDS01000011">
    <property type="protein sequence ID" value="SDI54696.1"/>
    <property type="molecule type" value="Genomic_DNA"/>
</dbReference>
<dbReference type="RefSeq" id="WP_090266868.1">
    <property type="nucleotide sequence ID" value="NZ_FNDS01000011.1"/>
</dbReference>
<sequence length="68" mass="7766">MAQFNVDGHLSNGERLDWLALPEKGETPDDVVIQVRQAAMKKFGGIIWFNRWDHVVSSNGYVTVRMYA</sequence>
<name>A0A1G8LG66_9PSED</name>
<reference evidence="2" key="1">
    <citation type="submission" date="2016-10" db="EMBL/GenBank/DDBJ databases">
        <authorList>
            <person name="Varghese N."/>
            <person name="Submissions S."/>
        </authorList>
    </citation>
    <scope>NUCLEOTIDE SEQUENCE [LARGE SCALE GENOMIC DNA]</scope>
    <source>
        <strain evidence="2">CCM 7469</strain>
    </source>
</reference>
<dbReference type="Proteomes" id="UP000199636">
    <property type="component" value="Unassembled WGS sequence"/>
</dbReference>
<organism evidence="1 2">
    <name type="scientific">Pseudomonas panipatensis</name>
    <dbReference type="NCBI Taxonomy" id="428992"/>
    <lineage>
        <taxon>Bacteria</taxon>
        <taxon>Pseudomonadati</taxon>
        <taxon>Pseudomonadota</taxon>
        <taxon>Gammaproteobacteria</taxon>
        <taxon>Pseudomonadales</taxon>
        <taxon>Pseudomonadaceae</taxon>
        <taxon>Pseudomonas</taxon>
    </lineage>
</organism>
<evidence type="ECO:0000313" key="1">
    <source>
        <dbReference type="EMBL" id="SDI54696.1"/>
    </source>
</evidence>
<accession>A0A1G8LG66</accession>
<dbReference type="OrthoDB" id="6907259at2"/>
<proteinExistence type="predicted"/>
<keyword evidence="2" id="KW-1185">Reference proteome</keyword>
<gene>
    <name evidence="1" type="ORF">SAMN05216272_111136</name>
</gene>
<dbReference type="STRING" id="428992.SAMN05216272_111136"/>
<protein>
    <submittedName>
        <fullName evidence="1">Uncharacterized protein</fullName>
    </submittedName>
</protein>